<name>A0AAV4QJ46_CAEEX</name>
<organism evidence="1 2">
    <name type="scientific">Caerostris extrusa</name>
    <name type="common">Bark spider</name>
    <name type="synonym">Caerostris bankana</name>
    <dbReference type="NCBI Taxonomy" id="172846"/>
    <lineage>
        <taxon>Eukaryota</taxon>
        <taxon>Metazoa</taxon>
        <taxon>Ecdysozoa</taxon>
        <taxon>Arthropoda</taxon>
        <taxon>Chelicerata</taxon>
        <taxon>Arachnida</taxon>
        <taxon>Araneae</taxon>
        <taxon>Araneomorphae</taxon>
        <taxon>Entelegynae</taxon>
        <taxon>Araneoidea</taxon>
        <taxon>Araneidae</taxon>
        <taxon>Caerostris</taxon>
    </lineage>
</organism>
<accession>A0AAV4QJ46</accession>
<evidence type="ECO:0008006" key="3">
    <source>
        <dbReference type="Google" id="ProtNLM"/>
    </source>
</evidence>
<reference evidence="1 2" key="1">
    <citation type="submission" date="2021-06" db="EMBL/GenBank/DDBJ databases">
        <title>Caerostris extrusa draft genome.</title>
        <authorList>
            <person name="Kono N."/>
            <person name="Arakawa K."/>
        </authorList>
    </citation>
    <scope>NUCLEOTIDE SEQUENCE [LARGE SCALE GENOMIC DNA]</scope>
</reference>
<dbReference type="AlphaFoldDB" id="A0AAV4QJ46"/>
<proteinExistence type="predicted"/>
<evidence type="ECO:0000313" key="2">
    <source>
        <dbReference type="Proteomes" id="UP001054945"/>
    </source>
</evidence>
<protein>
    <recommendedName>
        <fullName evidence="3">Secreted protein</fullName>
    </recommendedName>
</protein>
<keyword evidence="2" id="KW-1185">Reference proteome</keyword>
<dbReference type="Proteomes" id="UP001054945">
    <property type="component" value="Unassembled WGS sequence"/>
</dbReference>
<evidence type="ECO:0000313" key="1">
    <source>
        <dbReference type="EMBL" id="GIY07443.1"/>
    </source>
</evidence>
<comment type="caution">
    <text evidence="1">The sequence shown here is derived from an EMBL/GenBank/DDBJ whole genome shotgun (WGS) entry which is preliminary data.</text>
</comment>
<sequence length="98" mass="11042">MTQRFKTFPNRLLFLFTPTPAGVFHQNPHHPINAPLADLGGSCVNTHRTGCLLSACDSSEHQRGWFILNPRVTFVFIAVRPTLTIMEINKTCLDYNSV</sequence>
<dbReference type="EMBL" id="BPLR01006108">
    <property type="protein sequence ID" value="GIY07443.1"/>
    <property type="molecule type" value="Genomic_DNA"/>
</dbReference>
<gene>
    <name evidence="1" type="ORF">CEXT_620631</name>
</gene>